<dbReference type="AlphaFoldDB" id="A0A7J6WJ12"/>
<dbReference type="OrthoDB" id="685795at2759"/>
<protein>
    <submittedName>
        <fullName evidence="1">Uncharacterized protein</fullName>
    </submittedName>
</protein>
<keyword evidence="2" id="KW-1185">Reference proteome</keyword>
<evidence type="ECO:0000313" key="2">
    <source>
        <dbReference type="Proteomes" id="UP000554482"/>
    </source>
</evidence>
<accession>A0A7J6WJ12</accession>
<comment type="caution">
    <text evidence="1">The sequence shown here is derived from an EMBL/GenBank/DDBJ whole genome shotgun (WGS) entry which is preliminary data.</text>
</comment>
<proteinExistence type="predicted"/>
<organism evidence="1 2">
    <name type="scientific">Thalictrum thalictroides</name>
    <name type="common">Rue-anemone</name>
    <name type="synonym">Anemone thalictroides</name>
    <dbReference type="NCBI Taxonomy" id="46969"/>
    <lineage>
        <taxon>Eukaryota</taxon>
        <taxon>Viridiplantae</taxon>
        <taxon>Streptophyta</taxon>
        <taxon>Embryophyta</taxon>
        <taxon>Tracheophyta</taxon>
        <taxon>Spermatophyta</taxon>
        <taxon>Magnoliopsida</taxon>
        <taxon>Ranunculales</taxon>
        <taxon>Ranunculaceae</taxon>
        <taxon>Thalictroideae</taxon>
        <taxon>Thalictrum</taxon>
    </lineage>
</organism>
<dbReference type="EMBL" id="JABWDY010015393">
    <property type="protein sequence ID" value="KAF5196877.1"/>
    <property type="molecule type" value="Genomic_DNA"/>
</dbReference>
<dbReference type="Proteomes" id="UP000554482">
    <property type="component" value="Unassembled WGS sequence"/>
</dbReference>
<gene>
    <name evidence="1" type="ORF">FRX31_013536</name>
</gene>
<name>A0A7J6WJ12_THATH</name>
<reference evidence="1 2" key="1">
    <citation type="submission" date="2020-06" db="EMBL/GenBank/DDBJ databases">
        <title>Transcriptomic and genomic resources for Thalictrum thalictroides and T. hernandezii: Facilitating candidate gene discovery in an emerging model plant lineage.</title>
        <authorList>
            <person name="Arias T."/>
            <person name="Riano-Pachon D.M."/>
            <person name="Di Stilio V.S."/>
        </authorList>
    </citation>
    <scope>NUCLEOTIDE SEQUENCE [LARGE SCALE GENOMIC DNA]</scope>
    <source>
        <strain evidence="2">cv. WT478/WT964</strain>
        <tissue evidence="1">Leaves</tissue>
    </source>
</reference>
<sequence length="70" mass="8131">MDNLRGSNRRKSDESAKTLLSGKRTLIRSKTWLSTSERKKLQSMGFYYRDAELAGRLGRIMECYCTGMNY</sequence>
<evidence type="ECO:0000313" key="1">
    <source>
        <dbReference type="EMBL" id="KAF5196877.1"/>
    </source>
</evidence>